<dbReference type="PANTHER" id="PTHR14715">
    <property type="entry name" value="FAM124 DOMAIN-CONTAINING PROTEIN-RELATED"/>
    <property type="match status" value="1"/>
</dbReference>
<sequence>MPCTQDFFSLADGMPLWAIRQMHYGKEIIRYTIYCSFDHFEDMVALYKVILAHKVSYSKSDFCYFTLYSTSNTDLQLSFKKLPKDMFPTPTESTILEFRVQELAQVVAMLPKPCSPISDIRWQTEDYDGNKILLQVRSTDCLWRKCSKMHRSVLRMSPAITRIANSPDQHCAFERNWNCGLQPASRHQQTTLAHKHCDRFKEECFYGDWSRSVNDTSENSWYAQQSDSSLSSHLFTNVSITSALSTPQSKSSFVSCNKDESARDSFGSRINIVDLEDAEETDVDTGLKTFHSDLSIVSAYAVPDVQDKSFRTTSSSAGHPIRLPDSTMRMSFFRSKPCVLPTGPLCQLLKRLSPTDIQPHLLPLHKHLSLKYETTLSSKEEEFYI</sequence>
<dbReference type="GeneTree" id="ENSGT00590000083134"/>
<dbReference type="PANTHER" id="PTHR14715:SF4">
    <property type="entry name" value="PROTEIN FAM124A"/>
    <property type="match status" value="1"/>
</dbReference>
<name>A0A4W3I0W1_CALMI</name>
<dbReference type="InterPro" id="IPR029380">
    <property type="entry name" value="FAM124"/>
</dbReference>
<dbReference type="Pfam" id="PF15067">
    <property type="entry name" value="FAM124"/>
    <property type="match status" value="1"/>
</dbReference>
<dbReference type="InParanoid" id="A0A4W3I0W1"/>
<evidence type="ECO:0000313" key="4">
    <source>
        <dbReference type="Proteomes" id="UP000314986"/>
    </source>
</evidence>
<evidence type="ECO:0000259" key="2">
    <source>
        <dbReference type="Pfam" id="PF15067"/>
    </source>
</evidence>
<dbReference type="Ensembl" id="ENSCMIT00000023860.1">
    <property type="protein sequence ID" value="ENSCMIP00000023459.1"/>
    <property type="gene ID" value="ENSCMIG00000010498.1"/>
</dbReference>
<evidence type="ECO:0000256" key="1">
    <source>
        <dbReference type="ARBA" id="ARBA00006440"/>
    </source>
</evidence>
<dbReference type="Proteomes" id="UP000314986">
    <property type="component" value="Unassembled WGS sequence"/>
</dbReference>
<reference evidence="4" key="3">
    <citation type="journal article" date="2014" name="Nature">
        <title>Elephant shark genome provides unique insights into gnathostome evolution.</title>
        <authorList>
            <consortium name="International Elephant Shark Genome Sequencing Consortium"/>
            <person name="Venkatesh B."/>
            <person name="Lee A.P."/>
            <person name="Ravi V."/>
            <person name="Maurya A.K."/>
            <person name="Lian M.M."/>
            <person name="Swann J.B."/>
            <person name="Ohta Y."/>
            <person name="Flajnik M.F."/>
            <person name="Sutoh Y."/>
            <person name="Kasahara M."/>
            <person name="Hoon S."/>
            <person name="Gangu V."/>
            <person name="Roy S.W."/>
            <person name="Irimia M."/>
            <person name="Korzh V."/>
            <person name="Kondrychyn I."/>
            <person name="Lim Z.W."/>
            <person name="Tay B.H."/>
            <person name="Tohari S."/>
            <person name="Kong K.W."/>
            <person name="Ho S."/>
            <person name="Lorente-Galdos B."/>
            <person name="Quilez J."/>
            <person name="Marques-Bonet T."/>
            <person name="Raney B.J."/>
            <person name="Ingham P.W."/>
            <person name="Tay A."/>
            <person name="Hillier L.W."/>
            <person name="Minx P."/>
            <person name="Boehm T."/>
            <person name="Wilson R.K."/>
            <person name="Brenner S."/>
            <person name="Warren W.C."/>
        </authorList>
    </citation>
    <scope>NUCLEOTIDE SEQUENCE [LARGE SCALE GENOMIC DNA]</scope>
</reference>
<reference evidence="4" key="1">
    <citation type="journal article" date="2006" name="Science">
        <title>Ancient noncoding elements conserved in the human genome.</title>
        <authorList>
            <person name="Venkatesh B."/>
            <person name="Kirkness E.F."/>
            <person name="Loh Y.H."/>
            <person name="Halpern A.L."/>
            <person name="Lee A.P."/>
            <person name="Johnson J."/>
            <person name="Dandona N."/>
            <person name="Viswanathan L.D."/>
            <person name="Tay A."/>
            <person name="Venter J.C."/>
            <person name="Strausberg R.L."/>
            <person name="Brenner S."/>
        </authorList>
    </citation>
    <scope>NUCLEOTIDE SEQUENCE [LARGE SCALE GENOMIC DNA]</scope>
</reference>
<protein>
    <recommendedName>
        <fullName evidence="2">FAM124 domain-containing protein</fullName>
    </recommendedName>
</protein>
<proteinExistence type="inferred from homology"/>
<dbReference type="STRING" id="7868.ENSCMIP00000023459"/>
<dbReference type="AlphaFoldDB" id="A0A4W3I0W1"/>
<evidence type="ECO:0000313" key="3">
    <source>
        <dbReference type="Ensembl" id="ENSCMIP00000023459.1"/>
    </source>
</evidence>
<keyword evidence="4" id="KW-1185">Reference proteome</keyword>
<feature type="domain" description="FAM124" evidence="2">
    <location>
        <begin position="1"/>
        <end position="135"/>
    </location>
</feature>
<reference evidence="3" key="4">
    <citation type="submission" date="2025-08" db="UniProtKB">
        <authorList>
            <consortium name="Ensembl"/>
        </authorList>
    </citation>
    <scope>IDENTIFICATION</scope>
</reference>
<reference evidence="3" key="5">
    <citation type="submission" date="2025-09" db="UniProtKB">
        <authorList>
            <consortium name="Ensembl"/>
        </authorList>
    </citation>
    <scope>IDENTIFICATION</scope>
</reference>
<accession>A0A4W3I0W1</accession>
<comment type="similarity">
    <text evidence="1">Belongs to the FAM124 family.</text>
</comment>
<organism evidence="3 4">
    <name type="scientific">Callorhinchus milii</name>
    <name type="common">Ghost shark</name>
    <dbReference type="NCBI Taxonomy" id="7868"/>
    <lineage>
        <taxon>Eukaryota</taxon>
        <taxon>Metazoa</taxon>
        <taxon>Chordata</taxon>
        <taxon>Craniata</taxon>
        <taxon>Vertebrata</taxon>
        <taxon>Chondrichthyes</taxon>
        <taxon>Holocephali</taxon>
        <taxon>Chimaeriformes</taxon>
        <taxon>Callorhinchidae</taxon>
        <taxon>Callorhinchus</taxon>
    </lineage>
</organism>
<reference evidence="4" key="2">
    <citation type="journal article" date="2007" name="PLoS Biol.">
        <title>Survey sequencing and comparative analysis of the elephant shark (Callorhinchus milii) genome.</title>
        <authorList>
            <person name="Venkatesh B."/>
            <person name="Kirkness E.F."/>
            <person name="Loh Y.H."/>
            <person name="Halpern A.L."/>
            <person name="Lee A.P."/>
            <person name="Johnson J."/>
            <person name="Dandona N."/>
            <person name="Viswanathan L.D."/>
            <person name="Tay A."/>
            <person name="Venter J.C."/>
            <person name="Strausberg R.L."/>
            <person name="Brenner S."/>
        </authorList>
    </citation>
    <scope>NUCLEOTIDE SEQUENCE [LARGE SCALE GENOMIC DNA]</scope>
</reference>
<dbReference type="InterPro" id="IPR046365">
    <property type="entry name" value="FAM124_dom"/>
</dbReference>